<reference evidence="2 3" key="1">
    <citation type="submission" date="2022-04" db="EMBL/GenBank/DDBJ databases">
        <title>Genome draft of Actinomadura sp. ATCC 31491.</title>
        <authorList>
            <person name="Shi X."/>
            <person name="Du Y."/>
        </authorList>
    </citation>
    <scope>NUCLEOTIDE SEQUENCE [LARGE SCALE GENOMIC DNA]</scope>
    <source>
        <strain evidence="2 3">ATCC 31491</strain>
    </source>
</reference>
<proteinExistence type="predicted"/>
<feature type="domain" description="ORC1/DEAH AAA+ ATPase" evidence="1">
    <location>
        <begin position="6"/>
        <end position="71"/>
    </location>
</feature>
<keyword evidence="2" id="KW-0547">Nucleotide-binding</keyword>
<evidence type="ECO:0000259" key="1">
    <source>
        <dbReference type="Pfam" id="PF13401"/>
    </source>
</evidence>
<dbReference type="RefSeq" id="WP_242371136.1">
    <property type="nucleotide sequence ID" value="NZ_JAKRKC020000002.1"/>
</dbReference>
<sequence length="117" mass="12953">MTVSFTPRPTMRQVVDGLYLVLTGSQGSNSRFHITRDLITELARLPRLVVVDEAQRLSSDGIETLRHLHDDDNTPSSGCCTSAGTAAGRSCRASRCWPRGSGGAWPWHRWSARSSRR</sequence>
<evidence type="ECO:0000313" key="2">
    <source>
        <dbReference type="EMBL" id="MCK2218246.1"/>
    </source>
</evidence>
<gene>
    <name evidence="2" type="ORF">MF672_031310</name>
</gene>
<keyword evidence="2" id="KW-0067">ATP-binding</keyword>
<name>A0ABT0G0X3_9ACTN</name>
<protein>
    <submittedName>
        <fullName evidence="2">ATP-binding protein</fullName>
    </submittedName>
</protein>
<dbReference type="Pfam" id="PF13401">
    <property type="entry name" value="AAA_22"/>
    <property type="match status" value="1"/>
</dbReference>
<dbReference type="EMBL" id="JAKRKC020000002">
    <property type="protein sequence ID" value="MCK2218246.1"/>
    <property type="molecule type" value="Genomic_DNA"/>
</dbReference>
<accession>A0ABT0G0X3</accession>
<comment type="caution">
    <text evidence="2">The sequence shown here is derived from an EMBL/GenBank/DDBJ whole genome shotgun (WGS) entry which is preliminary data.</text>
</comment>
<dbReference type="GO" id="GO:0005524">
    <property type="term" value="F:ATP binding"/>
    <property type="evidence" value="ECO:0007669"/>
    <property type="project" value="UniProtKB-KW"/>
</dbReference>
<dbReference type="Proteomes" id="UP001317259">
    <property type="component" value="Unassembled WGS sequence"/>
</dbReference>
<evidence type="ECO:0000313" key="3">
    <source>
        <dbReference type="Proteomes" id="UP001317259"/>
    </source>
</evidence>
<dbReference type="InterPro" id="IPR049945">
    <property type="entry name" value="AAA_22"/>
</dbReference>
<keyword evidence="3" id="KW-1185">Reference proteome</keyword>
<organism evidence="2 3">
    <name type="scientific">Actinomadura luzonensis</name>
    <dbReference type="NCBI Taxonomy" id="2805427"/>
    <lineage>
        <taxon>Bacteria</taxon>
        <taxon>Bacillati</taxon>
        <taxon>Actinomycetota</taxon>
        <taxon>Actinomycetes</taxon>
        <taxon>Streptosporangiales</taxon>
        <taxon>Thermomonosporaceae</taxon>
        <taxon>Actinomadura</taxon>
    </lineage>
</organism>